<dbReference type="Proteomes" id="UP000887572">
    <property type="component" value="Unplaced"/>
</dbReference>
<keyword evidence="1" id="KW-1185">Reference proteome</keyword>
<protein>
    <submittedName>
        <fullName evidence="2">Uncharacterized protein</fullName>
    </submittedName>
</protein>
<reference evidence="2" key="1">
    <citation type="submission" date="2022-11" db="UniProtKB">
        <authorList>
            <consortium name="WormBaseParasite"/>
        </authorList>
    </citation>
    <scope>IDENTIFICATION</scope>
</reference>
<organism evidence="1 2">
    <name type="scientific">Globodera rostochiensis</name>
    <name type="common">Golden nematode worm</name>
    <name type="synonym">Heterodera rostochiensis</name>
    <dbReference type="NCBI Taxonomy" id="31243"/>
    <lineage>
        <taxon>Eukaryota</taxon>
        <taxon>Metazoa</taxon>
        <taxon>Ecdysozoa</taxon>
        <taxon>Nematoda</taxon>
        <taxon>Chromadorea</taxon>
        <taxon>Rhabditida</taxon>
        <taxon>Tylenchina</taxon>
        <taxon>Tylenchomorpha</taxon>
        <taxon>Tylenchoidea</taxon>
        <taxon>Heteroderidae</taxon>
        <taxon>Heteroderinae</taxon>
        <taxon>Globodera</taxon>
    </lineage>
</organism>
<proteinExistence type="predicted"/>
<accession>A0A914H280</accession>
<evidence type="ECO:0000313" key="1">
    <source>
        <dbReference type="Proteomes" id="UP000887572"/>
    </source>
</evidence>
<name>A0A914H280_GLORO</name>
<dbReference type="WBParaSite" id="Gr19_v10_g12993.t1">
    <property type="protein sequence ID" value="Gr19_v10_g12993.t1"/>
    <property type="gene ID" value="Gr19_v10_g12993"/>
</dbReference>
<evidence type="ECO:0000313" key="2">
    <source>
        <dbReference type="WBParaSite" id="Gr19_v10_g12993.t1"/>
    </source>
</evidence>
<sequence>MIIEFIRKAFREEMVMGMMRSLKGGQKTWHFIELWTNFRENDCKISEQVTIKTEQLKLCNNEADHKFGKFGEAFVKAEFKKVKKHEINQCRTMMASKIYDLKWELAMLPRELAMVPRELAMVPRELAMVPRELAMVPRELAMVPRELAMVPRELAMVPRELAMVPRELAMVPRELAMVPRELAKVPIPTMTKKQYYYSDKEKSELVKQFYELKEEYIRRGDGSLLTGNLLDKKTARLELDSARKKAIFK</sequence>
<dbReference type="AlphaFoldDB" id="A0A914H280"/>